<protein>
    <submittedName>
        <fullName evidence="1">Uncharacterized protein</fullName>
    </submittedName>
</protein>
<reference evidence="1 2" key="1">
    <citation type="submission" date="2019-05" db="EMBL/GenBank/DDBJ databases">
        <authorList>
            <person name="Qu J.-H."/>
        </authorList>
    </citation>
    <scope>NUCLEOTIDE SEQUENCE [LARGE SCALE GENOMIC DNA]</scope>
    <source>
        <strain evidence="1 2">NS28</strain>
    </source>
</reference>
<evidence type="ECO:0000313" key="1">
    <source>
        <dbReference type="EMBL" id="KAA6436808.1"/>
    </source>
</evidence>
<dbReference type="EMBL" id="VBSN01000063">
    <property type="protein sequence ID" value="KAA6436808.1"/>
    <property type="molecule type" value="Genomic_DNA"/>
</dbReference>
<comment type="caution">
    <text evidence="1">The sequence shown here is derived from an EMBL/GenBank/DDBJ whole genome shotgun (WGS) entry which is preliminary data.</text>
</comment>
<evidence type="ECO:0000313" key="2">
    <source>
        <dbReference type="Proteomes" id="UP000323994"/>
    </source>
</evidence>
<dbReference type="Proteomes" id="UP000323994">
    <property type="component" value="Unassembled WGS sequence"/>
</dbReference>
<keyword evidence="2" id="KW-1185">Reference proteome</keyword>
<proteinExistence type="predicted"/>
<gene>
    <name evidence="1" type="ORF">FEM33_20550</name>
</gene>
<name>A0A5M8QNG5_9BACT</name>
<sequence>MKTRIVLILLSIFFCVLNVAQGQDSLYLTVEKLFALAESNSGQLKLDAIRIQDAEAGIVNAFLYNNQLTI</sequence>
<dbReference type="RefSeq" id="WP_139013873.1">
    <property type="nucleotide sequence ID" value="NZ_VBSN01000063.1"/>
</dbReference>
<organism evidence="1 2">
    <name type="scientific">Dyadobacter flavalbus</name>
    <dbReference type="NCBI Taxonomy" id="2579942"/>
    <lineage>
        <taxon>Bacteria</taxon>
        <taxon>Pseudomonadati</taxon>
        <taxon>Bacteroidota</taxon>
        <taxon>Cytophagia</taxon>
        <taxon>Cytophagales</taxon>
        <taxon>Spirosomataceae</taxon>
        <taxon>Dyadobacter</taxon>
    </lineage>
</organism>
<dbReference type="AlphaFoldDB" id="A0A5M8QNG5"/>
<accession>A0A5M8QNG5</accession>